<reference evidence="10" key="2">
    <citation type="submission" date="2025-08" db="UniProtKB">
        <authorList>
            <consortium name="Ensembl"/>
        </authorList>
    </citation>
    <scope>IDENTIFICATION</scope>
</reference>
<keyword evidence="5" id="KW-0496">Mitochondrion</keyword>
<evidence type="ECO:0000256" key="7">
    <source>
        <dbReference type="ARBA" id="ARBA00035249"/>
    </source>
</evidence>
<dbReference type="SUPFAM" id="SSF47060">
    <property type="entry name" value="S15/NS1 RNA-binding domain"/>
    <property type="match status" value="1"/>
</dbReference>
<evidence type="ECO:0000256" key="3">
    <source>
        <dbReference type="ARBA" id="ARBA00022946"/>
    </source>
</evidence>
<dbReference type="EMBL" id="LWLT01000016">
    <property type="status" value="NOT_ANNOTATED_CDS"/>
    <property type="molecule type" value="Genomic_DNA"/>
</dbReference>
<evidence type="ECO:0000256" key="4">
    <source>
        <dbReference type="ARBA" id="ARBA00022980"/>
    </source>
</evidence>
<dbReference type="AlphaFoldDB" id="A0A452EF61"/>
<evidence type="ECO:0000256" key="1">
    <source>
        <dbReference type="ARBA" id="ARBA00004173"/>
    </source>
</evidence>
<evidence type="ECO:0000256" key="9">
    <source>
        <dbReference type="SAM" id="MobiDB-lite"/>
    </source>
</evidence>
<evidence type="ECO:0000256" key="5">
    <source>
        <dbReference type="ARBA" id="ARBA00023128"/>
    </source>
</evidence>
<dbReference type="GeneTree" id="ENSGT00390000001737"/>
<evidence type="ECO:0000313" key="11">
    <source>
        <dbReference type="Proteomes" id="UP000291000"/>
    </source>
</evidence>
<keyword evidence="3" id="KW-0809">Transit peptide</keyword>
<dbReference type="InterPro" id="IPR009068">
    <property type="entry name" value="uS15_NS1_RNA-bd_sf"/>
</dbReference>
<evidence type="ECO:0000313" key="10">
    <source>
        <dbReference type="Ensembl" id="ENSCHIP00000010641.1"/>
    </source>
</evidence>
<dbReference type="STRING" id="9925.ENSCHIP00000010641"/>
<feature type="compositionally biased region" description="Low complexity" evidence="9">
    <location>
        <begin position="207"/>
        <end position="219"/>
    </location>
</feature>
<feature type="region of interest" description="Disordered" evidence="9">
    <location>
        <begin position="207"/>
        <end position="236"/>
    </location>
</feature>
<reference evidence="10" key="3">
    <citation type="submission" date="2025-09" db="UniProtKB">
        <authorList>
            <consortium name="Ensembl"/>
        </authorList>
    </citation>
    <scope>IDENTIFICATION</scope>
</reference>
<dbReference type="GO" id="GO:0003723">
    <property type="term" value="F:RNA binding"/>
    <property type="evidence" value="ECO:0007669"/>
    <property type="project" value="TreeGrafter"/>
</dbReference>
<feature type="region of interest" description="Disordered" evidence="9">
    <location>
        <begin position="51"/>
        <end position="76"/>
    </location>
</feature>
<accession>A0A452EF61</accession>
<protein>
    <recommendedName>
        <fullName evidence="7">Small ribosomal subunit protein uS15m</fullName>
    </recommendedName>
    <alternativeName>
        <fullName evidence="8">28S ribosomal protein S15, mitochondrial</fullName>
    </alternativeName>
</protein>
<dbReference type="PANTHER" id="PTHR46685:SF1">
    <property type="entry name" value="SMALL RIBOSOMAL SUBUNIT PROTEIN US15M"/>
    <property type="match status" value="1"/>
</dbReference>
<feature type="compositionally biased region" description="Basic and acidic residues" evidence="9">
    <location>
        <begin position="225"/>
        <end position="236"/>
    </location>
</feature>
<keyword evidence="11" id="KW-1185">Reference proteome</keyword>
<dbReference type="Ensembl" id="ENSCHIT00000018422.1">
    <property type="protein sequence ID" value="ENSCHIP00000010641.1"/>
    <property type="gene ID" value="ENSCHIG00000013094.1"/>
</dbReference>
<dbReference type="InterPro" id="IPR052137">
    <property type="entry name" value="uS15_ribosomal"/>
</dbReference>
<proteinExistence type="inferred from homology"/>
<name>A0A452EF61_CAPHI</name>
<keyword evidence="6" id="KW-0687">Ribonucleoprotein</keyword>
<feature type="region of interest" description="Disordered" evidence="9">
    <location>
        <begin position="1"/>
        <end position="39"/>
    </location>
</feature>
<comment type="subcellular location">
    <subcellularLocation>
        <location evidence="1">Mitochondrion</location>
    </subcellularLocation>
</comment>
<keyword evidence="4" id="KW-0689">Ribosomal protein</keyword>
<comment type="similarity">
    <text evidence="2">Belongs to the universal ribosomal protein uS15 family.</text>
</comment>
<dbReference type="PANTHER" id="PTHR46685">
    <property type="entry name" value="28S RIBOSOMAL PROTEIN S15, MITOCHONDRIAL"/>
    <property type="match status" value="1"/>
</dbReference>
<dbReference type="GO" id="GO:0032543">
    <property type="term" value="P:mitochondrial translation"/>
    <property type="evidence" value="ECO:0007669"/>
    <property type="project" value="TreeGrafter"/>
</dbReference>
<evidence type="ECO:0000256" key="8">
    <source>
        <dbReference type="ARBA" id="ARBA00035528"/>
    </source>
</evidence>
<evidence type="ECO:0000256" key="6">
    <source>
        <dbReference type="ARBA" id="ARBA00023274"/>
    </source>
</evidence>
<dbReference type="GO" id="GO:0003735">
    <property type="term" value="F:structural constituent of ribosome"/>
    <property type="evidence" value="ECO:0007669"/>
    <property type="project" value="TreeGrafter"/>
</dbReference>
<reference evidence="10 11" key="1">
    <citation type="submission" date="2016-04" db="EMBL/GenBank/DDBJ databases">
        <title>Polished mammalian reference genomes with single-molecule sequencing and chromosome conformation capture applied to the Capra hircus genome.</title>
        <authorList>
            <person name="Bickhart D.M."/>
            <person name="Koren S."/>
            <person name="Rosen B."/>
            <person name="Hastie A."/>
            <person name="Liachko I."/>
            <person name="Sullivan S.T."/>
            <person name="Burton J."/>
            <person name="Sayre B.L."/>
            <person name="Huson H.J."/>
            <person name="Lee J."/>
            <person name="Lam E."/>
            <person name="Kelley C.M."/>
            <person name="Hutchison J.L."/>
            <person name="Zhou Y."/>
            <person name="Sun J."/>
            <person name="Crisa A."/>
            <person name="Schwartz J.C."/>
            <person name="Hammond J.A."/>
            <person name="Schroeder S.G."/>
            <person name="Liu G.E."/>
            <person name="Dunham M."/>
            <person name="Shendure J."/>
            <person name="Sonstegard T.S."/>
            <person name="Phillippy A.M."/>
            <person name="Van Tassell C.P."/>
            <person name="Smith T.P."/>
        </authorList>
    </citation>
    <scope>NUCLEOTIDE SEQUENCE [LARGE SCALE GENOMIC DNA]</scope>
</reference>
<dbReference type="Proteomes" id="UP000291000">
    <property type="component" value="Chromosome 16"/>
</dbReference>
<evidence type="ECO:0000256" key="2">
    <source>
        <dbReference type="ARBA" id="ARBA00008434"/>
    </source>
</evidence>
<organism evidence="10 11">
    <name type="scientific">Capra hircus</name>
    <name type="common">Goat</name>
    <dbReference type="NCBI Taxonomy" id="9925"/>
    <lineage>
        <taxon>Eukaryota</taxon>
        <taxon>Metazoa</taxon>
        <taxon>Chordata</taxon>
        <taxon>Craniata</taxon>
        <taxon>Vertebrata</taxon>
        <taxon>Euteleostomi</taxon>
        <taxon>Mammalia</taxon>
        <taxon>Eutheria</taxon>
        <taxon>Laurasiatheria</taxon>
        <taxon>Artiodactyla</taxon>
        <taxon>Ruminantia</taxon>
        <taxon>Pecora</taxon>
        <taxon>Bovidae</taxon>
        <taxon>Caprinae</taxon>
        <taxon>Capra</taxon>
    </lineage>
</organism>
<dbReference type="GO" id="GO:0005763">
    <property type="term" value="C:mitochondrial small ribosomal subunit"/>
    <property type="evidence" value="ECO:0007669"/>
    <property type="project" value="TreeGrafter"/>
</dbReference>
<sequence>MKFWRVRSHHAEGGVEGAEFDLNPGSDTAPSPRAAGRRGAKLLSIQQDLKSWRSHPPDHPEYATQIPVQQSQEDDPPLSMLLKDYQNIPGIAKVDDVVKRLPSLEMDNKKEMLKIKKEQLMSKVVENLKDTSSLEICSYEEHSIDKRQKMLRNLHETNYPVFEKTCKELGIEYAFPPPYHREVTKKALCIWVFQEIQKLKKQKRALKAAAAAAQKQGQRNPESPSEVRPEAIKKTQ</sequence>